<feature type="transmembrane region" description="Helical" evidence="2">
    <location>
        <begin position="299"/>
        <end position="318"/>
    </location>
</feature>
<protein>
    <submittedName>
        <fullName evidence="3">Uncharacterized protein</fullName>
    </submittedName>
</protein>
<name>A0A6A6E014_9PEZI</name>
<dbReference type="EMBL" id="ML994640">
    <property type="protein sequence ID" value="KAF2183808.1"/>
    <property type="molecule type" value="Genomic_DNA"/>
</dbReference>
<reference evidence="3" key="1">
    <citation type="journal article" date="2020" name="Stud. Mycol.">
        <title>101 Dothideomycetes genomes: a test case for predicting lifestyles and emergence of pathogens.</title>
        <authorList>
            <person name="Haridas S."/>
            <person name="Albert R."/>
            <person name="Binder M."/>
            <person name="Bloem J."/>
            <person name="Labutti K."/>
            <person name="Salamov A."/>
            <person name="Andreopoulos B."/>
            <person name="Baker S."/>
            <person name="Barry K."/>
            <person name="Bills G."/>
            <person name="Bluhm B."/>
            <person name="Cannon C."/>
            <person name="Castanera R."/>
            <person name="Culley D."/>
            <person name="Daum C."/>
            <person name="Ezra D."/>
            <person name="Gonzalez J."/>
            <person name="Henrissat B."/>
            <person name="Kuo A."/>
            <person name="Liang C."/>
            <person name="Lipzen A."/>
            <person name="Lutzoni F."/>
            <person name="Magnuson J."/>
            <person name="Mondo S."/>
            <person name="Nolan M."/>
            <person name="Ohm R."/>
            <person name="Pangilinan J."/>
            <person name="Park H.-J."/>
            <person name="Ramirez L."/>
            <person name="Alfaro M."/>
            <person name="Sun H."/>
            <person name="Tritt A."/>
            <person name="Yoshinaga Y."/>
            <person name="Zwiers L.-H."/>
            <person name="Turgeon B."/>
            <person name="Goodwin S."/>
            <person name="Spatafora J."/>
            <person name="Crous P."/>
            <person name="Grigoriev I."/>
        </authorList>
    </citation>
    <scope>NUCLEOTIDE SEQUENCE</scope>
    <source>
        <strain evidence="3">CBS 207.26</strain>
    </source>
</reference>
<keyword evidence="2" id="KW-0812">Transmembrane</keyword>
<dbReference type="OrthoDB" id="6133115at2759"/>
<dbReference type="AlphaFoldDB" id="A0A6A6E014"/>
<feature type="region of interest" description="Disordered" evidence="1">
    <location>
        <begin position="19"/>
        <end position="55"/>
    </location>
</feature>
<evidence type="ECO:0000256" key="1">
    <source>
        <dbReference type="SAM" id="MobiDB-lite"/>
    </source>
</evidence>
<keyword evidence="4" id="KW-1185">Reference proteome</keyword>
<gene>
    <name evidence="3" type="ORF">K469DRAFT_751233</name>
</gene>
<keyword evidence="2" id="KW-1133">Transmembrane helix</keyword>
<proteinExistence type="predicted"/>
<feature type="transmembrane region" description="Helical" evidence="2">
    <location>
        <begin position="200"/>
        <end position="219"/>
    </location>
</feature>
<evidence type="ECO:0000313" key="4">
    <source>
        <dbReference type="Proteomes" id="UP000800200"/>
    </source>
</evidence>
<feature type="transmembrane region" description="Helical" evidence="2">
    <location>
        <begin position="271"/>
        <end position="293"/>
    </location>
</feature>
<keyword evidence="2" id="KW-0472">Membrane</keyword>
<feature type="transmembrane region" description="Helical" evidence="2">
    <location>
        <begin position="239"/>
        <end position="259"/>
    </location>
</feature>
<evidence type="ECO:0000313" key="3">
    <source>
        <dbReference type="EMBL" id="KAF2183808.1"/>
    </source>
</evidence>
<evidence type="ECO:0000256" key="2">
    <source>
        <dbReference type="SAM" id="Phobius"/>
    </source>
</evidence>
<accession>A0A6A6E014</accession>
<dbReference type="Proteomes" id="UP000800200">
    <property type="component" value="Unassembled WGS sequence"/>
</dbReference>
<feature type="compositionally biased region" description="Polar residues" evidence="1">
    <location>
        <begin position="19"/>
        <end position="32"/>
    </location>
</feature>
<sequence>MPKSSLDDRDIVDQYYNQAVKSSSTASSTNIEPASDCLRKKDNDGETEAGDPLTKRHDAAADELWSTFGTPDNMNIARVVSQSSLSDCRAQRGSRNDSTGLERKEETIHEAVDAGVGADCPKFHRMWLDDLLYQTTSPYRAEWNTSTVDQLPNSKYPTKSSIRQWLHLHWTRRKALRRKFKYHSRTRWRKFKYCLGTPRMTFVIMGVLCTASLAANIIAVSKCGSTERLPVIDSNFWSALSQSNIATAAIYSIIIPLLRGGDNPVPRQWRWIFNLLLLLSIFSAVLATCVYPWNGQTSIVAAFISSATQLAVTLQMIFGARSKIDNLEYEIEELGGHRRRNRR</sequence>
<feature type="region of interest" description="Disordered" evidence="1">
    <location>
        <begin position="82"/>
        <end position="105"/>
    </location>
</feature>
<organism evidence="3 4">
    <name type="scientific">Zopfia rhizophila CBS 207.26</name>
    <dbReference type="NCBI Taxonomy" id="1314779"/>
    <lineage>
        <taxon>Eukaryota</taxon>
        <taxon>Fungi</taxon>
        <taxon>Dikarya</taxon>
        <taxon>Ascomycota</taxon>
        <taxon>Pezizomycotina</taxon>
        <taxon>Dothideomycetes</taxon>
        <taxon>Dothideomycetes incertae sedis</taxon>
        <taxon>Zopfiaceae</taxon>
        <taxon>Zopfia</taxon>
    </lineage>
</organism>